<gene>
    <name evidence="2" type="ORF">AB205_0195220</name>
</gene>
<evidence type="ECO:0000313" key="3">
    <source>
        <dbReference type="Proteomes" id="UP000228934"/>
    </source>
</evidence>
<feature type="region of interest" description="Disordered" evidence="1">
    <location>
        <begin position="133"/>
        <end position="161"/>
    </location>
</feature>
<reference evidence="2" key="2">
    <citation type="submission" date="2017-08" db="EMBL/GenBank/DDBJ databases">
        <title>Assembly of the North American Bullfrog Genome.</title>
        <authorList>
            <person name="Warren R.L."/>
            <person name="Vandervalk B.P."/>
            <person name="Kucuk E."/>
            <person name="Birol I."/>
            <person name="Helbing C."/>
            <person name="Pandoh P."/>
            <person name="Behsaz B."/>
            <person name="Mohamadi H."/>
            <person name="Chu J."/>
            <person name="Jackman S."/>
            <person name="Hammond S.A."/>
            <person name="Veldhoen N."/>
            <person name="Kirk H."/>
            <person name="Zhao Y."/>
            <person name="Coope R."/>
            <person name="Pleasance S."/>
            <person name="Moore R."/>
            <person name="Holt R."/>
        </authorList>
    </citation>
    <scope>NUCLEOTIDE SEQUENCE</scope>
    <source>
        <strain evidence="2">Bruno</strain>
        <tissue evidence="2">Liver</tissue>
    </source>
</reference>
<organism evidence="2 3">
    <name type="scientific">Aquarana catesbeiana</name>
    <name type="common">American bullfrog</name>
    <name type="synonym">Rana catesbeiana</name>
    <dbReference type="NCBI Taxonomy" id="8400"/>
    <lineage>
        <taxon>Eukaryota</taxon>
        <taxon>Metazoa</taxon>
        <taxon>Chordata</taxon>
        <taxon>Craniata</taxon>
        <taxon>Vertebrata</taxon>
        <taxon>Euteleostomi</taxon>
        <taxon>Amphibia</taxon>
        <taxon>Batrachia</taxon>
        <taxon>Anura</taxon>
        <taxon>Neobatrachia</taxon>
        <taxon>Ranoidea</taxon>
        <taxon>Ranidae</taxon>
        <taxon>Aquarana</taxon>
    </lineage>
</organism>
<keyword evidence="3" id="KW-1185">Reference proteome</keyword>
<dbReference type="Proteomes" id="UP000228934">
    <property type="component" value="Unassembled WGS sequence"/>
</dbReference>
<dbReference type="AlphaFoldDB" id="A0A2G9RBE6"/>
<sequence>MYNVHIMFSSQLILRSLSRNQSRFCIRLSSRIRLLFSLARCRPLHSPSPTSRRCLKVSPLHLSPPRLRWFLLPHVWNHPKSRNPAPSPLCPHRVQASEDKMAWSSAEFSHPAQPSSFKSRILGYRHPHSKIIYGNPASRTEPNSSLQRNYQSLHPPTTPSSTIRLHRTILAITSRPRPSLHLLWT</sequence>
<evidence type="ECO:0000313" key="2">
    <source>
        <dbReference type="EMBL" id="PIO25206.1"/>
    </source>
</evidence>
<feature type="compositionally biased region" description="Polar residues" evidence="1">
    <location>
        <begin position="137"/>
        <end position="161"/>
    </location>
</feature>
<dbReference type="EMBL" id="KV950411">
    <property type="protein sequence ID" value="PIO25207.1"/>
    <property type="molecule type" value="Genomic_DNA"/>
</dbReference>
<name>A0A2G9RBE6_AQUCT</name>
<protein>
    <submittedName>
        <fullName evidence="2">Uncharacterized protein</fullName>
    </submittedName>
</protein>
<accession>A0A2G9RBE6</accession>
<dbReference type="EMBL" id="KV950411">
    <property type="protein sequence ID" value="PIO25206.1"/>
    <property type="molecule type" value="Genomic_DNA"/>
</dbReference>
<proteinExistence type="predicted"/>
<reference evidence="3" key="1">
    <citation type="journal article" date="2017" name="Nat. Commun.">
        <title>The North American bullfrog draft genome provides insight into hormonal regulation of long noncoding RNA.</title>
        <authorList>
            <person name="Hammond S.A."/>
            <person name="Warren R.L."/>
            <person name="Vandervalk B.P."/>
            <person name="Kucuk E."/>
            <person name="Khan H."/>
            <person name="Gibb E.A."/>
            <person name="Pandoh P."/>
            <person name="Kirk H."/>
            <person name="Zhao Y."/>
            <person name="Jones M."/>
            <person name="Mungall A.J."/>
            <person name="Coope R."/>
            <person name="Pleasance S."/>
            <person name="Moore R.A."/>
            <person name="Holt R.A."/>
            <person name="Round J.M."/>
            <person name="Ohora S."/>
            <person name="Walle B.V."/>
            <person name="Veldhoen N."/>
            <person name="Helbing C.C."/>
            <person name="Birol I."/>
        </authorList>
    </citation>
    <scope>NUCLEOTIDE SEQUENCE [LARGE SCALE GENOMIC DNA]</scope>
</reference>
<evidence type="ECO:0000256" key="1">
    <source>
        <dbReference type="SAM" id="MobiDB-lite"/>
    </source>
</evidence>